<dbReference type="RefSeq" id="WP_090329304.1">
    <property type="nucleotide sequence ID" value="NZ_FNSL01000001.1"/>
</dbReference>
<evidence type="ECO:0000313" key="2">
    <source>
        <dbReference type="EMBL" id="SEB73664.1"/>
    </source>
</evidence>
<keyword evidence="2" id="KW-0413">Isomerase</keyword>
<proteinExistence type="predicted"/>
<dbReference type="Gene3D" id="3.20.20.150">
    <property type="entry name" value="Divalent-metal-dependent TIM barrel enzymes"/>
    <property type="match status" value="1"/>
</dbReference>
<dbReference type="InterPro" id="IPR050312">
    <property type="entry name" value="IolE/XylAMocC-like"/>
</dbReference>
<dbReference type="AlphaFoldDB" id="A0A1H4LSV5"/>
<evidence type="ECO:0000313" key="3">
    <source>
        <dbReference type="Proteomes" id="UP000199064"/>
    </source>
</evidence>
<name>A0A1H4LSV5_9HYPH</name>
<dbReference type="PANTHER" id="PTHR12110:SF52">
    <property type="entry name" value="XYLOSE ISOMERASE"/>
    <property type="match status" value="1"/>
</dbReference>
<dbReference type="Pfam" id="PF01261">
    <property type="entry name" value="AP_endonuc_2"/>
    <property type="match status" value="1"/>
</dbReference>
<evidence type="ECO:0000259" key="1">
    <source>
        <dbReference type="Pfam" id="PF01261"/>
    </source>
</evidence>
<reference evidence="3" key="1">
    <citation type="submission" date="2016-10" db="EMBL/GenBank/DDBJ databases">
        <authorList>
            <person name="Varghese N."/>
            <person name="Submissions S."/>
        </authorList>
    </citation>
    <scope>NUCLEOTIDE SEQUENCE [LARGE SCALE GENOMIC DNA]</scope>
    <source>
        <strain evidence="3">ES.061</strain>
    </source>
</reference>
<accession>A0A1H4LSV5</accession>
<dbReference type="EMBL" id="FNSL01000001">
    <property type="protein sequence ID" value="SEB73664.1"/>
    <property type="molecule type" value="Genomic_DNA"/>
</dbReference>
<keyword evidence="3" id="KW-1185">Reference proteome</keyword>
<dbReference type="SUPFAM" id="SSF51658">
    <property type="entry name" value="Xylose isomerase-like"/>
    <property type="match status" value="1"/>
</dbReference>
<dbReference type="GO" id="GO:0016853">
    <property type="term" value="F:isomerase activity"/>
    <property type="evidence" value="ECO:0007669"/>
    <property type="project" value="UniProtKB-KW"/>
</dbReference>
<dbReference type="Proteomes" id="UP000199064">
    <property type="component" value="Unassembled WGS sequence"/>
</dbReference>
<protein>
    <submittedName>
        <fullName evidence="2">Sugar phosphate isomerase/epimerase</fullName>
    </submittedName>
</protein>
<sequence>MMKLAYMYATPDVAPAKVTAVQGPIETAMRSIAQTGYSGVELLVCNPARIDRRALAAAIRDQGLDMPAVCTGEVYGQDGLSFADPDASRRQEAIDRMMASMDLASEYGAMVNVGRLRGRYVDGVAPQQTLDWIGAAITQCAATFPDVPIVLEPVNRNYANCLLTTGETCSFVRSLGVSSLGVMLDTAHILTEQETVADAIRVAGDLFWHFHITDSDRLPVGDGSYDIDAAMGAVIDSGFDRYVTVETFQIPDAGHAIAASFEAMRPYIPTRV</sequence>
<gene>
    <name evidence="2" type="ORF">SAMN05216452_2977</name>
</gene>
<feature type="domain" description="Xylose isomerase-like TIM barrel" evidence="1">
    <location>
        <begin position="31"/>
        <end position="265"/>
    </location>
</feature>
<dbReference type="InterPro" id="IPR036237">
    <property type="entry name" value="Xyl_isomerase-like_sf"/>
</dbReference>
<organism evidence="2 3">
    <name type="scientific">Nitratireductor aquibiodomus</name>
    <dbReference type="NCBI Taxonomy" id="204799"/>
    <lineage>
        <taxon>Bacteria</taxon>
        <taxon>Pseudomonadati</taxon>
        <taxon>Pseudomonadota</taxon>
        <taxon>Alphaproteobacteria</taxon>
        <taxon>Hyphomicrobiales</taxon>
        <taxon>Phyllobacteriaceae</taxon>
        <taxon>Nitratireductor</taxon>
    </lineage>
</organism>
<dbReference type="PANTHER" id="PTHR12110">
    <property type="entry name" value="HYDROXYPYRUVATE ISOMERASE"/>
    <property type="match status" value="1"/>
</dbReference>
<dbReference type="InterPro" id="IPR013022">
    <property type="entry name" value="Xyl_isomerase-like_TIM-brl"/>
</dbReference>